<evidence type="ECO:0000259" key="1">
    <source>
        <dbReference type="PROSITE" id="PS51782"/>
    </source>
</evidence>
<dbReference type="SMART" id="SM00701">
    <property type="entry name" value="PGRP"/>
    <property type="match status" value="1"/>
</dbReference>
<evidence type="ECO:0000313" key="3">
    <source>
        <dbReference type="Proteomes" id="UP001324993"/>
    </source>
</evidence>
<protein>
    <submittedName>
        <fullName evidence="2">LysM peptidoglycan-binding domain-containing protein</fullName>
    </submittedName>
</protein>
<reference evidence="2 3" key="1">
    <citation type="submission" date="2023-11" db="EMBL/GenBank/DDBJ databases">
        <title>Coraliomargarita sp. nov., isolated from marine algae.</title>
        <authorList>
            <person name="Lee J.K."/>
            <person name="Baek J.H."/>
            <person name="Kim J.M."/>
            <person name="Choi D.G."/>
            <person name="Jeon C.O."/>
        </authorList>
    </citation>
    <scope>NUCLEOTIDE SEQUENCE [LARGE SCALE GENOMIC DNA]</scope>
    <source>
        <strain evidence="2 3">J2-16</strain>
    </source>
</reference>
<name>A0ABZ0RGS0_9BACT</name>
<feature type="domain" description="LysM" evidence="1">
    <location>
        <begin position="87"/>
        <end position="130"/>
    </location>
</feature>
<dbReference type="SMART" id="SM00257">
    <property type="entry name" value="LysM"/>
    <property type="match status" value="2"/>
</dbReference>
<evidence type="ECO:0000313" key="2">
    <source>
        <dbReference type="EMBL" id="WPJ93980.1"/>
    </source>
</evidence>
<dbReference type="PROSITE" id="PS51782">
    <property type="entry name" value="LYSM"/>
    <property type="match status" value="2"/>
</dbReference>
<sequence length="297" mass="32405">MHLPRREFSKRASLIVLGSLTGLKLSNAHTTYTVRNGDTLGHIALKYGVSTSELRKLNKLTGDLIRVGQTLSIPTQSGQAATTSASNTYTVKNGDTLGGIALTHGISISDLKRANNLSGDRILIGQKLQVPAASPMEDLLAQVKAETAKIHVRTQNWKRIVAHHSAIKYGNAAIYDRAHRKRGMKNGLAYHFVIGNGIDSGDGEIEIGPRWTKQLLGGHVKNYHINLTAIGICLVGNFETSHPTHRQLAAFTQLMDWLRGEVIPGAKQFAGHRDLRGEQTICPGKNFPLAAMHARYD</sequence>
<dbReference type="Gene3D" id="3.40.80.10">
    <property type="entry name" value="Peptidoglycan recognition protein-like"/>
    <property type="match status" value="1"/>
</dbReference>
<keyword evidence="3" id="KW-1185">Reference proteome</keyword>
<gene>
    <name evidence="2" type="ORF">SH580_11105</name>
</gene>
<dbReference type="SUPFAM" id="SSF54106">
    <property type="entry name" value="LysM domain"/>
    <property type="match status" value="2"/>
</dbReference>
<dbReference type="RefSeq" id="WP_319830946.1">
    <property type="nucleotide sequence ID" value="NZ_CP138858.1"/>
</dbReference>
<dbReference type="Pfam" id="PF01476">
    <property type="entry name" value="LysM"/>
    <property type="match status" value="2"/>
</dbReference>
<proteinExistence type="predicted"/>
<dbReference type="InterPro" id="IPR006619">
    <property type="entry name" value="PGRP_domain_met/bac"/>
</dbReference>
<dbReference type="Gene3D" id="3.10.350.10">
    <property type="entry name" value="LysM domain"/>
    <property type="match status" value="2"/>
</dbReference>
<dbReference type="InterPro" id="IPR002502">
    <property type="entry name" value="Amidase_domain"/>
</dbReference>
<dbReference type="CDD" id="cd06583">
    <property type="entry name" value="PGRP"/>
    <property type="match status" value="1"/>
</dbReference>
<feature type="domain" description="LysM" evidence="1">
    <location>
        <begin position="30"/>
        <end position="73"/>
    </location>
</feature>
<dbReference type="SUPFAM" id="SSF55846">
    <property type="entry name" value="N-acetylmuramoyl-L-alanine amidase-like"/>
    <property type="match status" value="1"/>
</dbReference>
<dbReference type="InterPro" id="IPR036779">
    <property type="entry name" value="LysM_dom_sf"/>
</dbReference>
<dbReference type="PANTHER" id="PTHR33734:SF22">
    <property type="entry name" value="MEMBRANE-BOUND LYTIC MUREIN TRANSGLYCOSYLASE D"/>
    <property type="match status" value="1"/>
</dbReference>
<dbReference type="InterPro" id="IPR018392">
    <property type="entry name" value="LysM"/>
</dbReference>
<dbReference type="InterPro" id="IPR036505">
    <property type="entry name" value="Amidase/PGRP_sf"/>
</dbReference>
<dbReference type="Proteomes" id="UP001324993">
    <property type="component" value="Chromosome"/>
</dbReference>
<dbReference type="Pfam" id="PF01510">
    <property type="entry name" value="Amidase_2"/>
    <property type="match status" value="1"/>
</dbReference>
<dbReference type="PANTHER" id="PTHR33734">
    <property type="entry name" value="LYSM DOMAIN-CONTAINING GPI-ANCHORED PROTEIN 2"/>
    <property type="match status" value="1"/>
</dbReference>
<organism evidence="2 3">
    <name type="scientific">Coraliomargarita algicola</name>
    <dbReference type="NCBI Taxonomy" id="3092156"/>
    <lineage>
        <taxon>Bacteria</taxon>
        <taxon>Pseudomonadati</taxon>
        <taxon>Verrucomicrobiota</taxon>
        <taxon>Opitutia</taxon>
        <taxon>Puniceicoccales</taxon>
        <taxon>Coraliomargaritaceae</taxon>
        <taxon>Coraliomargarita</taxon>
    </lineage>
</organism>
<dbReference type="EMBL" id="CP138858">
    <property type="protein sequence ID" value="WPJ93980.1"/>
    <property type="molecule type" value="Genomic_DNA"/>
</dbReference>
<dbReference type="CDD" id="cd00118">
    <property type="entry name" value="LysM"/>
    <property type="match status" value="2"/>
</dbReference>
<accession>A0ABZ0RGS0</accession>